<evidence type="ECO:0000313" key="13">
    <source>
        <dbReference type="Ensembl" id="ENSOANP00000049545.1"/>
    </source>
</evidence>
<dbReference type="InterPro" id="IPR013320">
    <property type="entry name" value="ConA-like_dom_sf"/>
</dbReference>
<feature type="region of interest" description="Disordered" evidence="8">
    <location>
        <begin position="378"/>
        <end position="422"/>
    </location>
</feature>
<dbReference type="GO" id="GO:0007186">
    <property type="term" value="P:G protein-coupled receptor signaling pathway"/>
    <property type="evidence" value="ECO:0000318"/>
    <property type="project" value="GO_Central"/>
</dbReference>
<evidence type="ECO:0000259" key="12">
    <source>
        <dbReference type="PROSITE" id="PS51828"/>
    </source>
</evidence>
<feature type="region of interest" description="Disordered" evidence="8">
    <location>
        <begin position="846"/>
        <end position="872"/>
    </location>
</feature>
<feature type="region of interest" description="Disordered" evidence="8">
    <location>
        <begin position="468"/>
        <end position="494"/>
    </location>
</feature>
<feature type="region of interest" description="Disordered" evidence="8">
    <location>
        <begin position="1040"/>
        <end position="1086"/>
    </location>
</feature>
<feature type="domain" description="GAIN-B" evidence="10">
    <location>
        <begin position="2109"/>
        <end position="2264"/>
    </location>
</feature>
<feature type="transmembrane region" description="Helical" evidence="9">
    <location>
        <begin position="2380"/>
        <end position="2402"/>
    </location>
</feature>
<dbReference type="SUPFAM" id="SSF81321">
    <property type="entry name" value="Family A G protein-coupled receptor-like"/>
    <property type="match status" value="1"/>
</dbReference>
<dbReference type="PROSITE" id="PS50221">
    <property type="entry name" value="GAIN_B"/>
    <property type="match status" value="1"/>
</dbReference>
<dbReference type="GO" id="GO:0004930">
    <property type="term" value="F:G protein-coupled receptor activity"/>
    <property type="evidence" value="ECO:0000318"/>
    <property type="project" value="GO_Central"/>
</dbReference>
<dbReference type="Ensembl" id="ENSOANT00000073940.1">
    <property type="protein sequence ID" value="ENSOANP00000049545.1"/>
    <property type="gene ID" value="ENSOANG00000011676.3"/>
</dbReference>
<dbReference type="Pfam" id="PF01825">
    <property type="entry name" value="GPS"/>
    <property type="match status" value="1"/>
</dbReference>
<dbReference type="Gene3D" id="1.20.1070.10">
    <property type="entry name" value="Rhodopsin 7-helix transmembrane proteins"/>
    <property type="match status" value="1"/>
</dbReference>
<dbReference type="PROSITE" id="PS50261">
    <property type="entry name" value="G_PROTEIN_RECEP_F2_4"/>
    <property type="match status" value="1"/>
</dbReference>
<evidence type="ECO:0000256" key="3">
    <source>
        <dbReference type="ARBA" id="ARBA00022692"/>
    </source>
</evidence>
<feature type="region of interest" description="Disordered" evidence="8">
    <location>
        <begin position="681"/>
        <end position="717"/>
    </location>
</feature>
<name>A0A6I8P9T6_ORNAN</name>
<evidence type="ECO:0000256" key="9">
    <source>
        <dbReference type="SAM" id="Phobius"/>
    </source>
</evidence>
<feature type="compositionally biased region" description="Low complexity" evidence="8">
    <location>
        <begin position="982"/>
        <end position="991"/>
    </location>
</feature>
<evidence type="ECO:0000259" key="10">
    <source>
        <dbReference type="PROSITE" id="PS50221"/>
    </source>
</evidence>
<feature type="compositionally biased region" description="Low complexity" evidence="8">
    <location>
        <begin position="848"/>
        <end position="872"/>
    </location>
</feature>
<evidence type="ECO:0000256" key="5">
    <source>
        <dbReference type="ARBA" id="ARBA00023136"/>
    </source>
</evidence>
<evidence type="ECO:0000256" key="2">
    <source>
        <dbReference type="ARBA" id="ARBA00007343"/>
    </source>
</evidence>
<feature type="region of interest" description="Disordered" evidence="8">
    <location>
        <begin position="970"/>
        <end position="1027"/>
    </location>
</feature>
<dbReference type="FunCoup" id="A0A6I8P9T6">
    <property type="interactions" value="1"/>
</dbReference>
<sequence length="2608" mass="277964">TTSIRTFLFSPFILTEATLLRGKKLNVQGRNDKYVKLANKSIPELDRFTTCIDLYWTLNPNPWTAFSYVTSNISLGSEVLELGLVVDYKQLVLSHLGQTFLIGMDVQPFQWHTICLIWDGVKGLLELFLQEERILFVLKDPQNLKANGNLVLGHSVENQDEIQTHSFLGSLYYFQLWDRILENGEFSTCLDGNLVSWGKDTWFFNNITPVTDDSLRCVEGTSPFVSQHSNVTSPSRSTGSNPQETELPSSEMPLSTSSTFSNAWIASTSQTLPTETLPSLSDSPKASGVSTVLTASDFTSPSGSMSWPTPKISAATEATPATASTATIFPSLSVETAPKSTNAIFTYLSTGDSLFPTTSEAVALSVNTQATPLYSSTKTALTPVSPRTPSTSSMPGPAPTSTSSRFSAAPTTARIGPLSTTDETAVAKSTSVSLPPAFTPTSITAAAASMVTGTQTAATSAAVQAEPTSTALASPLPNRPAETTRLTSTSAQTPAISTVDEARLTSTALQLFFTSNALGSDSPPPEAPTVAKAVTAEITSMSPGSETTSGPGEPEATPSPTIPERAPTPFSDTITPWSSFPKTKAVSSFSETTFPSMPTWTEPTSLLVDNTGLTTSFSLTSPVDFSLTTVTIATTVSKQADTVSSPRPTINSGTSPYTEVTAVYTTLENTPLSTLSVLTSPGVDTKLPPSEPTDDISPKPAFTMTTPNSVSRKTPDVETVSTTASTETLASSIFTQPAISQGPLISAVTYPPMMTSDTPSAPESVTKSTDSPTQTSILDASTVYTPMSIQALPVTIPGEAASTAFPMETDSTAILEESLLTTTPSMADSGLTSAEVTITFSVTAMPHSSTSTSSEPRSSSIQSSSPSLISSLTPIPAEDSFPSTYSEISKSPSLFKTSEIIPTHTPSRSEPPSLATENIDHITTALMPTWFPTTEMMMDTLYSITQATSKRAELTTSPIPTKNLITGMNSEVYPSTAPSENAPTATVPAPTFTRKAETTLTTSQLNLTTTEASQSSTSSETIALSTPQWTPSAEIIHSAAPPETLTSPVASPTARASLPSETTPVVQPDGTSNTLPLSKSRPTPTDSQDIVMRTEFYPAFVSTLAPESEQAESSVFPASTAPRRQSIPAGIVSEFTSTAEASLSSAVALKTDSSTTVSTVPLSFSTTRTVFPADTSTVTSASSSLGETPSTSSDTVVTSKHPEVSSTFFTSEIVAISTEGVPFLPSAVGSLTPLVKSTPTPLMVETPSLSTTSGMATASTNPAAIQTSTHYETGTVSSTVAQTSQLVLTTVSTLSAETTVSGGTVVSSAGIDPVATSKIAEATSPPRPTTDIHTSEDVKVSPSSAAGENLPISSSVTTFAYHGTGPKTTSSASTSIATEFPISAGTGLVTRPPWSQGVVTSGDITSNSEDTQNSASFLPLGTASTALPVTSQPWPSFTSVRTGATSGFSGSISTLFPVDIASTGTPGVNTPLFIPTLTDLGSSTAPSTISASMPLSTFSGEPSTASVPTLVPASALPCSTVPETGMIVTSAPAELPSTFSSAKTSTEHTFTPAKTTTPLPTSSLKTSDPTSISITLEITTQSTPGPSVSPASWPANRPPQSSTAPQVTRISTTAESEPTGSFMNTAPSPSVPVSAAKTVGISPWSTLPTVIQAHTATATKATSVIAESVRMSTAPRNTEISTVEITTRATETMSMVGKTTPQSSLFTSRFLTTKSMLPRSTPTFSSAKAAPTSREISTLSSTMTAFPLTGEITLSSVTTVNSSAAETARLSVSTEHTSPFTPPESTLYLGSTEIPFIPAHSLSASTAPEATRSDLLNFSMEAATPSAPTELSGRRTLLITLQNLPKNCSVWNDYACHAIIKANSSEAPTELINSIKAKISDNLARGNFTQNHLTLIVKSEDVNVKELEPGNCKESETLSRYKGKYKWLSTDPTEMAKAECVKNPENTATRICRINLESGKSVWDKAKYSQCKLIQELPQKIVDLEVIVISDENANDVAEHILNLMNNYTHLDQKEILIIVSKLSDISKCEEISMNLVQVVLQIINTLLENKHGASKSELQAVSKEILRIIERVGEKMEFPGSTANMTVTTLALAVLKVNKSFEGISFGIHSYTEGTDPEIYLHTLPQKMSLASIYLPRTLKDQFLPSDFHTITFNFFGQTSLFGKKNITHFGNEMLTTYVVSASVANESIQNLADPVVIILQHTDGSKNHDSVVCVHWDFEKNNGLGGWNPLGCEVNETNVNYTICQCNHLTHFGVLLDLSRSALDGMNEKILTLLTYAGCGISSVFLGFASVTYIGFHKLRKDFPSKILINLCIALMMMNLMFLVNSWLTTFRNTGLCITVAVMLHYFLLSAFTWMGLEAVHMYFALVKVFNIYIPNYILKFCLIGWGMPAIFIAIILIVKKDSYGVLSPSTSFCWIQDGVVFYVSVVAYFCLIFLMNTSMFITVLVQMNSLKSKHQRSRKKVILHDLKSTTSLTFLLGLTWGFAFFAWGPVRIIFLYFFAIFNTLQGLFIFVFHCMMKGKVRKQWQAHFCCGRFRLDNYSDWSSKSGLTVGYKQERLNRTLKHQLSLRSFQSTKSLKSTVTSSTSKSSSSLQGAASEIIFQNGKTE</sequence>
<comment type="caution">
    <text evidence="7">Lacks conserved residue(s) required for the propagation of feature annotation.</text>
</comment>
<feature type="compositionally biased region" description="Polar residues" evidence="8">
    <location>
        <begin position="755"/>
        <end position="774"/>
    </location>
</feature>
<feature type="region of interest" description="Disordered" evidence="8">
    <location>
        <begin position="1537"/>
        <end position="1634"/>
    </location>
</feature>
<dbReference type="Pfam" id="PF00002">
    <property type="entry name" value="7tm_2"/>
    <property type="match status" value="1"/>
</dbReference>
<reference evidence="13 14" key="1">
    <citation type="journal article" date="2008" name="Nature">
        <title>Genome analysis of the platypus reveals unique signatures of evolution.</title>
        <authorList>
            <person name="Warren W.C."/>
            <person name="Hillier L.W."/>
            <person name="Marshall Graves J.A."/>
            <person name="Birney E."/>
            <person name="Ponting C.P."/>
            <person name="Grutzner F."/>
            <person name="Belov K."/>
            <person name="Miller W."/>
            <person name="Clarke L."/>
            <person name="Chinwalla A.T."/>
            <person name="Yang S.P."/>
            <person name="Heger A."/>
            <person name="Locke D.P."/>
            <person name="Miethke P."/>
            <person name="Waters P.D."/>
            <person name="Veyrunes F."/>
            <person name="Fulton L."/>
            <person name="Fulton B."/>
            <person name="Graves T."/>
            <person name="Wallis J."/>
            <person name="Puente X.S."/>
            <person name="Lopez-Otin C."/>
            <person name="Ordonez G.R."/>
            <person name="Eichler E.E."/>
            <person name="Chen L."/>
            <person name="Cheng Z."/>
            <person name="Deakin J.E."/>
            <person name="Alsop A."/>
            <person name="Thompson K."/>
            <person name="Kirby P."/>
            <person name="Papenfuss A.T."/>
            <person name="Wakefield M.J."/>
            <person name="Olender T."/>
            <person name="Lancet D."/>
            <person name="Huttley G.A."/>
            <person name="Smit A.F."/>
            <person name="Pask A."/>
            <person name="Temple-Smith P."/>
            <person name="Batzer M.A."/>
            <person name="Walker J.A."/>
            <person name="Konkel M.K."/>
            <person name="Harris R.S."/>
            <person name="Whittington C.M."/>
            <person name="Wong E.S."/>
            <person name="Gemmell N.J."/>
            <person name="Buschiazzo E."/>
            <person name="Vargas Jentzsch I.M."/>
            <person name="Merkel A."/>
            <person name="Schmitz J."/>
            <person name="Zemann A."/>
            <person name="Churakov G."/>
            <person name="Kriegs J.O."/>
            <person name="Brosius J."/>
            <person name="Murchison E.P."/>
            <person name="Sachidanandam R."/>
            <person name="Smith C."/>
            <person name="Hannon G.J."/>
            <person name="Tsend-Ayush E."/>
            <person name="McMillan D."/>
            <person name="Attenborough R."/>
            <person name="Rens W."/>
            <person name="Ferguson-Smith M."/>
            <person name="Lefevre C.M."/>
            <person name="Sharp J.A."/>
            <person name="Nicholas K.R."/>
            <person name="Ray D.A."/>
            <person name="Kube M."/>
            <person name="Reinhardt R."/>
            <person name="Pringle T.H."/>
            <person name="Taylor J."/>
            <person name="Jones R.C."/>
            <person name="Nixon B."/>
            <person name="Dacheux J.L."/>
            <person name="Niwa H."/>
            <person name="Sekita Y."/>
            <person name="Huang X."/>
            <person name="Stark A."/>
            <person name="Kheradpour P."/>
            <person name="Kellis M."/>
            <person name="Flicek P."/>
            <person name="Chen Y."/>
            <person name="Webber C."/>
            <person name="Hardison R."/>
            <person name="Nelson J."/>
            <person name="Hallsworth-Pepin K."/>
            <person name="Delehaunty K."/>
            <person name="Markovic C."/>
            <person name="Minx P."/>
            <person name="Feng Y."/>
            <person name="Kremitzki C."/>
            <person name="Mitreva M."/>
            <person name="Glasscock J."/>
            <person name="Wylie T."/>
            <person name="Wohldmann P."/>
            <person name="Thiru P."/>
            <person name="Nhan M.N."/>
            <person name="Pohl C.S."/>
            <person name="Smith S.M."/>
            <person name="Hou S."/>
            <person name="Nefedov M."/>
            <person name="de Jong P.J."/>
            <person name="Renfree M.B."/>
            <person name="Mardis E.R."/>
            <person name="Wilson R.K."/>
        </authorList>
    </citation>
    <scope>NUCLEOTIDE SEQUENCE [LARGE SCALE GENOMIC DNA]</scope>
    <source>
        <strain evidence="13 14">Glennie</strain>
    </source>
</reference>
<evidence type="ECO:0008006" key="15">
    <source>
        <dbReference type="Google" id="ProtNLM"/>
    </source>
</evidence>
<evidence type="ECO:0000313" key="14">
    <source>
        <dbReference type="Proteomes" id="UP000002279"/>
    </source>
</evidence>
<reference evidence="13" key="2">
    <citation type="submission" date="2025-08" db="UniProtKB">
        <authorList>
            <consortium name="Ensembl"/>
        </authorList>
    </citation>
    <scope>IDENTIFICATION</scope>
    <source>
        <strain evidence="13">Glennie</strain>
    </source>
</reference>
<dbReference type="Pfam" id="PF00354">
    <property type="entry name" value="Pentaxin"/>
    <property type="match status" value="1"/>
</dbReference>
<feature type="compositionally biased region" description="Polar residues" evidence="8">
    <location>
        <begin position="1059"/>
        <end position="1086"/>
    </location>
</feature>
<dbReference type="Gene3D" id="2.60.220.50">
    <property type="match status" value="1"/>
</dbReference>
<feature type="transmembrane region" description="Helical" evidence="9">
    <location>
        <begin position="2496"/>
        <end position="2515"/>
    </location>
</feature>
<feature type="compositionally biased region" description="Polar residues" evidence="8">
    <location>
        <begin position="399"/>
        <end position="410"/>
    </location>
</feature>
<evidence type="ECO:0000256" key="6">
    <source>
        <dbReference type="ARBA" id="ARBA00023157"/>
    </source>
</evidence>
<evidence type="ECO:0000256" key="8">
    <source>
        <dbReference type="SAM" id="MobiDB-lite"/>
    </source>
</evidence>
<evidence type="ECO:0000256" key="4">
    <source>
        <dbReference type="ARBA" id="ARBA00022989"/>
    </source>
</evidence>
<keyword evidence="3 9" id="KW-0812">Transmembrane</keyword>
<protein>
    <recommendedName>
        <fullName evidence="15">Adhesion G protein-coupled receptor G4</fullName>
    </recommendedName>
</protein>
<dbReference type="InterPro" id="IPR000203">
    <property type="entry name" value="GPS"/>
</dbReference>
<dbReference type="GeneTree" id="ENSGT00940000162744"/>
<dbReference type="GO" id="GO:0007166">
    <property type="term" value="P:cell surface receptor signaling pathway"/>
    <property type="evidence" value="ECO:0007669"/>
    <property type="project" value="InterPro"/>
</dbReference>
<accession>A0A6I8P9T6</accession>
<dbReference type="Bgee" id="ENSOANG00000011676">
    <property type="expression patterns" value="Expressed in liver and 2 other cell types or tissues"/>
</dbReference>
<feature type="region of interest" description="Disordered" evidence="8">
    <location>
        <begin position="1178"/>
        <end position="1198"/>
    </location>
</feature>
<feature type="compositionally biased region" description="Polar residues" evidence="8">
    <location>
        <begin position="1537"/>
        <end position="1548"/>
    </location>
</feature>
<feature type="compositionally biased region" description="Low complexity" evidence="8">
    <location>
        <begin position="382"/>
        <end position="395"/>
    </location>
</feature>
<feature type="compositionally biased region" description="Polar residues" evidence="8">
    <location>
        <begin position="703"/>
        <end position="712"/>
    </location>
</feature>
<feature type="compositionally biased region" description="Polar residues" evidence="8">
    <location>
        <begin position="484"/>
        <end position="494"/>
    </location>
</feature>
<dbReference type="FunFam" id="1.20.1070.10:FF:000234">
    <property type="entry name" value="adhesion G-protein coupled receptor G4"/>
    <property type="match status" value="1"/>
</dbReference>
<evidence type="ECO:0000259" key="11">
    <source>
        <dbReference type="PROSITE" id="PS50261"/>
    </source>
</evidence>
<feature type="compositionally biased region" description="Polar residues" evidence="8">
    <location>
        <begin position="1598"/>
        <end position="1628"/>
    </location>
</feature>
<feature type="domain" description="Pentraxin (PTX)" evidence="12">
    <location>
        <begin position="20"/>
        <end position="217"/>
    </location>
</feature>
<dbReference type="PRINTS" id="PR00249">
    <property type="entry name" value="GPCRSECRETIN"/>
</dbReference>
<feature type="transmembrane region" description="Helical" evidence="9">
    <location>
        <begin position="2310"/>
        <end position="2330"/>
    </location>
</feature>
<feature type="transmembrane region" description="Helical" evidence="9">
    <location>
        <begin position="2342"/>
        <end position="2368"/>
    </location>
</feature>
<proteinExistence type="inferred from homology"/>
<dbReference type="InterPro" id="IPR057244">
    <property type="entry name" value="GAIN_B"/>
</dbReference>
<dbReference type="InterPro" id="IPR017981">
    <property type="entry name" value="GPCR_2-like_7TM"/>
</dbReference>
<evidence type="ECO:0000256" key="1">
    <source>
        <dbReference type="ARBA" id="ARBA00004141"/>
    </source>
</evidence>
<feature type="compositionally biased region" description="Polar residues" evidence="8">
    <location>
        <begin position="1572"/>
        <end position="1590"/>
    </location>
</feature>
<comment type="similarity">
    <text evidence="2">Belongs to the G-protein coupled receptor 2 family. Adhesion G-protein coupled receptor (ADGR) subfamily.</text>
</comment>
<dbReference type="SUPFAM" id="SSF49899">
    <property type="entry name" value="Concanavalin A-like lectins/glucanases"/>
    <property type="match status" value="1"/>
</dbReference>
<feature type="transmembrane region" description="Helical" evidence="9">
    <location>
        <begin position="2275"/>
        <end position="2298"/>
    </location>
</feature>
<dbReference type="Proteomes" id="UP000002279">
    <property type="component" value="Chromosome 6"/>
</dbReference>
<dbReference type="InterPro" id="IPR000832">
    <property type="entry name" value="GPCR_2_secretin-like"/>
</dbReference>
<dbReference type="GO" id="GO:0005886">
    <property type="term" value="C:plasma membrane"/>
    <property type="evidence" value="ECO:0000318"/>
    <property type="project" value="GO_Central"/>
</dbReference>
<feature type="transmembrane region" description="Helical" evidence="9">
    <location>
        <begin position="2469"/>
        <end position="2490"/>
    </location>
</feature>
<organism evidence="13 14">
    <name type="scientific">Ornithorhynchus anatinus</name>
    <name type="common">Duckbill platypus</name>
    <dbReference type="NCBI Taxonomy" id="9258"/>
    <lineage>
        <taxon>Eukaryota</taxon>
        <taxon>Metazoa</taxon>
        <taxon>Chordata</taxon>
        <taxon>Craniata</taxon>
        <taxon>Vertebrata</taxon>
        <taxon>Euteleostomi</taxon>
        <taxon>Mammalia</taxon>
        <taxon>Monotremata</taxon>
        <taxon>Ornithorhynchidae</taxon>
        <taxon>Ornithorhynchus</taxon>
    </lineage>
</organism>
<feature type="region of interest" description="Disordered" evidence="8">
    <location>
        <begin position="226"/>
        <end position="256"/>
    </location>
</feature>
<dbReference type="SMART" id="SM00159">
    <property type="entry name" value="PTX"/>
    <property type="match status" value="1"/>
</dbReference>
<keyword evidence="5 9" id="KW-0472">Membrane</keyword>
<evidence type="ECO:0000256" key="7">
    <source>
        <dbReference type="PROSITE-ProRule" id="PRU01172"/>
    </source>
</evidence>
<keyword evidence="6" id="KW-1015">Disulfide bond</keyword>
<feature type="compositionally biased region" description="Polar residues" evidence="8">
    <location>
        <begin position="970"/>
        <end position="981"/>
    </location>
</feature>
<dbReference type="InterPro" id="IPR046338">
    <property type="entry name" value="GAIN_dom_sf"/>
</dbReference>
<reference evidence="13" key="3">
    <citation type="submission" date="2025-09" db="UniProtKB">
        <authorList>
            <consortium name="Ensembl"/>
        </authorList>
    </citation>
    <scope>IDENTIFICATION</scope>
    <source>
        <strain evidence="13">Glennie</strain>
    </source>
</reference>
<feature type="region of interest" description="Disordered" evidence="8">
    <location>
        <begin position="541"/>
        <end position="577"/>
    </location>
</feature>
<keyword evidence="4 9" id="KW-1133">Transmembrane helix</keyword>
<feature type="region of interest" description="Disordered" evidence="8">
    <location>
        <begin position="754"/>
        <end position="774"/>
    </location>
</feature>
<dbReference type="PANTHER" id="PTHR12011:SF277">
    <property type="entry name" value="ADHESION G-PROTEIN COUPLED RECEPTOR G4"/>
    <property type="match status" value="1"/>
</dbReference>
<feature type="region of interest" description="Disordered" evidence="8">
    <location>
        <begin position="1317"/>
        <end position="1349"/>
    </location>
</feature>
<dbReference type="CDD" id="cd15997">
    <property type="entry name" value="7tmB2_GPR112"/>
    <property type="match status" value="1"/>
</dbReference>
<feature type="domain" description="G-protein coupled receptors family 2 profile 2" evidence="11">
    <location>
        <begin position="2273"/>
        <end position="2520"/>
    </location>
</feature>
<feature type="compositionally biased region" description="Low complexity" evidence="8">
    <location>
        <begin position="998"/>
        <end position="1026"/>
    </location>
</feature>
<dbReference type="InterPro" id="IPR001759">
    <property type="entry name" value="PTX_dom"/>
</dbReference>
<feature type="compositionally biased region" description="Polar residues" evidence="8">
    <location>
        <begin position="541"/>
        <end position="550"/>
    </location>
</feature>
<keyword evidence="14" id="KW-1185">Reference proteome</keyword>
<feature type="transmembrane region" description="Helical" evidence="9">
    <location>
        <begin position="2422"/>
        <end position="2448"/>
    </location>
</feature>
<dbReference type="FunFam" id="2.60.120.200:FF:000172">
    <property type="entry name" value="Adhesion G protein-coupled receptor G4"/>
    <property type="match status" value="1"/>
</dbReference>
<feature type="compositionally biased region" description="Low complexity" evidence="8">
    <location>
        <begin position="1549"/>
        <end position="1571"/>
    </location>
</feature>
<dbReference type="InParanoid" id="A0A6I8P9T6"/>
<comment type="subcellular location">
    <subcellularLocation>
        <location evidence="1">Membrane</location>
        <topology evidence="1">Multi-pass membrane protein</topology>
    </subcellularLocation>
</comment>
<dbReference type="SMART" id="SM00303">
    <property type="entry name" value="GPS"/>
    <property type="match status" value="1"/>
</dbReference>
<dbReference type="Gene3D" id="2.60.120.200">
    <property type="match status" value="1"/>
</dbReference>
<dbReference type="PROSITE" id="PS51828">
    <property type="entry name" value="PTX_2"/>
    <property type="match status" value="1"/>
</dbReference>
<dbReference type="PANTHER" id="PTHR12011">
    <property type="entry name" value="ADHESION G-PROTEIN COUPLED RECEPTOR"/>
    <property type="match status" value="1"/>
</dbReference>